<accession>A0A6A4GUE4</accession>
<gene>
    <name evidence="1" type="ORF">BT96DRAFT_1003242</name>
</gene>
<sequence length="295" mass="32409">MLWDEVIHCLVCAQRCALELKALQTWVTSVGPTWDTQPFVVHALWDVVGALTEQLAVAQKLYQAGILVWFFHKLRHLNDSLLVGCLSTETNPIPICALPLQYSFNDSTPLRPILYSGLLNNLSRYKAMGRYSWSQAFPSSVWGPDPAVAGILFNHAESSALARQITPAPLSSMVSSSSLPSSLLLPSMSSVNRSGLSHVSRPAPYPKSNKVEPCNKFKDPVSPLLPHAICAWVEASTLVGHDFNHAQPAHPGVLHGYVLPEPALFVTQKDDTMQEYLRMYSSFGRPSCIESPSMG</sequence>
<name>A0A6A4GUE4_9AGAR</name>
<reference evidence="1" key="1">
    <citation type="journal article" date="2019" name="Environ. Microbiol.">
        <title>Fungal ecological strategies reflected in gene transcription - a case study of two litter decomposers.</title>
        <authorList>
            <person name="Barbi F."/>
            <person name="Kohler A."/>
            <person name="Barry K."/>
            <person name="Baskaran P."/>
            <person name="Daum C."/>
            <person name="Fauchery L."/>
            <person name="Ihrmark K."/>
            <person name="Kuo A."/>
            <person name="LaButti K."/>
            <person name="Lipzen A."/>
            <person name="Morin E."/>
            <person name="Grigoriev I.V."/>
            <person name="Henrissat B."/>
            <person name="Lindahl B."/>
            <person name="Martin F."/>
        </authorList>
    </citation>
    <scope>NUCLEOTIDE SEQUENCE</scope>
    <source>
        <strain evidence="1">JB14</strain>
    </source>
</reference>
<dbReference type="Proteomes" id="UP000799118">
    <property type="component" value="Unassembled WGS sequence"/>
</dbReference>
<dbReference type="AlphaFoldDB" id="A0A6A4GUE4"/>
<dbReference type="OrthoDB" id="2634326at2759"/>
<proteinExistence type="predicted"/>
<evidence type="ECO:0000313" key="1">
    <source>
        <dbReference type="EMBL" id="KAE9389432.1"/>
    </source>
</evidence>
<protein>
    <submittedName>
        <fullName evidence="1">Uncharacterized protein</fullName>
    </submittedName>
</protein>
<keyword evidence="2" id="KW-1185">Reference proteome</keyword>
<dbReference type="EMBL" id="ML769697">
    <property type="protein sequence ID" value="KAE9389432.1"/>
    <property type="molecule type" value="Genomic_DNA"/>
</dbReference>
<organism evidence="1 2">
    <name type="scientific">Gymnopus androsaceus JB14</name>
    <dbReference type="NCBI Taxonomy" id="1447944"/>
    <lineage>
        <taxon>Eukaryota</taxon>
        <taxon>Fungi</taxon>
        <taxon>Dikarya</taxon>
        <taxon>Basidiomycota</taxon>
        <taxon>Agaricomycotina</taxon>
        <taxon>Agaricomycetes</taxon>
        <taxon>Agaricomycetidae</taxon>
        <taxon>Agaricales</taxon>
        <taxon>Marasmiineae</taxon>
        <taxon>Omphalotaceae</taxon>
        <taxon>Gymnopus</taxon>
    </lineage>
</organism>
<evidence type="ECO:0000313" key="2">
    <source>
        <dbReference type="Proteomes" id="UP000799118"/>
    </source>
</evidence>